<feature type="coiled-coil region" evidence="6">
    <location>
        <begin position="1919"/>
        <end position="1953"/>
    </location>
</feature>
<keyword evidence="5" id="KW-0472">Membrane</keyword>
<proteinExistence type="predicted"/>
<dbReference type="SMART" id="SM00150">
    <property type="entry name" value="SPEC"/>
    <property type="match status" value="17"/>
</dbReference>
<evidence type="ECO:0000256" key="4">
    <source>
        <dbReference type="ARBA" id="ARBA00022989"/>
    </source>
</evidence>
<evidence type="ECO:0000313" key="8">
    <source>
        <dbReference type="Proteomes" id="UP001381693"/>
    </source>
</evidence>
<feature type="coiled-coil region" evidence="6">
    <location>
        <begin position="2090"/>
        <end position="2117"/>
    </location>
</feature>
<keyword evidence="4" id="KW-1133">Transmembrane helix</keyword>
<dbReference type="GO" id="GO:0051015">
    <property type="term" value="F:actin filament binding"/>
    <property type="evidence" value="ECO:0007669"/>
    <property type="project" value="TreeGrafter"/>
</dbReference>
<dbReference type="GO" id="GO:0007097">
    <property type="term" value="P:nuclear migration"/>
    <property type="evidence" value="ECO:0007669"/>
    <property type="project" value="TreeGrafter"/>
</dbReference>
<evidence type="ECO:0000256" key="2">
    <source>
        <dbReference type="ARBA" id="ARBA00022692"/>
    </source>
</evidence>
<dbReference type="FunFam" id="1.20.58.60:FF:000195">
    <property type="entry name" value="Uncharacterized protein, isoform B"/>
    <property type="match status" value="1"/>
</dbReference>
<sequence length="3373" mass="390263">MSDDSSDLVGITGDTRISVNVQQITSRFKAIQVTAKEILKKCEVGVADHKLFIDKYNQSVGWLTAAQDKLARCIEMHGDRQSLQKRLEIIKELLAEKQNALSLVNNTVELGEKLYPSTGDDGREAIRIQLEDLQGSFDTLFDSSATLERELQSKKSRWTTFEEASEQLKIWLRETQAQMPDEIDLKTTLDEKRAQLQTYRMLLHDILAKQQTILDVRDKAENLPEKADRVHSFLETASAHHQEMLQRVQSYLERYEAIVSDHQQYCKAVFETQEWLDATHSTVEMWGELDSDHITLRANLEKLKNLQLSLPEEEPRVLQIRLLGEKVIPGTIQTGQVNIRSQIDTTQQDWQGLLSAVSSTIEKIEATLNQWGEFESMKDAIQSWLRETDNKLHAVNLKVTLQEKVETLDMLKTLQGEVRAKELEMDQLTERAQNLHQGSHSSRGSQVSELSVRYQQISSKVKDIHARWHQYVSCHTDYESRLTECRNWLQDIKKKLGCCTDLSTTSQEDLDKKMAAIQDLLLLKEEGFAKVQGTVELAQTVLANTAPMGHHHINQAVEELQQDWSVLASKMVETKTYLDETTHRWAGFLENIHLLNKTIEHVEHTLSDVSQFQSTLSEKRAQLERLKSLEEKLRCEKYEVESLKAKSAEMLASGQQAQAASQAQHILKQFENLSDRIKTLRGERETQYRDHRHYKEAYDDLHAFVNRTRDKIPALKQRNLGDRLSIETAVQALDTLLTRQAQGQILVDQLFHRGEVFLHSTSPSGQENYKNEMRAVKESFEELFKDITKQKVVLENTVVQWRDYKDEYEKLSDWLQKADADMKAYKTMLYASIGEKTQQVNNVKDLLENLGKHQVQLKKLNELSHTLQETHLDSYVQNQMRHLNSRYQVLINMAKDVLRKVEASFDQHRQYDNYLNKAREWIDNAQMVVRDCVDMSPDSGKESLERHLEMIQSLMRKQEEGQSLVHQAVNWGEKVLRNTRSDGRDLINENLEELQNDWDRLIKKLSNAKVTLETNLLQWADMSVSYTNMQQWISEREAKLQQLATAIAASYKKGSGLSPRISALSIGERKANLRRTSSIVQDIVSFEPMIESVTSKATESQASQVKHNASEISSKYLSLSKQAKELLEKQQDMVDHHQEFVDAGNEFMHWLRAAKERMAKCAEPTGDKDTISGKATVLKLLQNEQEEGQKKLDKAFSLAEKACNLADDEDKEVIEEEVAFLQDEFDTFLGQLGKTKNLLEMGIVKWTEYEDKFHECEEWLSKMDTNVQSYNKLQNTVLEKRSVLEEFQSLLQNIFDWQKTLDLLNMRAQLLLETCADSRVSNAVTQLTTKYNTLLSLAKEVMRRLEMHFQEHQQHNQLYSECKDWIDRTRIKLQKCEGDANTLSELGEKLADIKIIKNSLEQGQHKLRYVLELKERVIMNTEQSGAAKIQEDTENIRSEFEKLMSDIYNMHQTISTKLSRREETDRMRETVFEWLDELSMKASEHGVLFSELSDKRAALERYRILLRDIAAHFDMVERLAAKRNEEGYSQEDVDECLTKYDSIKKLVIDNIKTLEIYVGDHEAYYLSLSEANDWLRKTRISVQQYSDIHGERKEVIEKQQQQEDIAEEFSEGEELITKALELNKSIMASTSEEGRDTLLSESRNLNVEWETIQQNSRDIRKTMEKCLQTWDEFTESHKDFSTWLTTFKEKVAEQPDEPTPEDLEAWKNSLQELLNEANNKKIYLEVVNDRCEVLMDYSAHAPIRDMTVQLQAEYTNVLTNLQSMVVIAQKTLTDHTEFITAKEEFERWLARSQGTVNDCQGGSGSEAELREKLDTVKTVVSTRLSEGQHLLGVLAEAFTRALNLTQVEQQDSIRQEFTKLRNGWDQLNISLNSTLSNLKSNVNRWEEFNESLSRLSAWLVELEEILVETPDSRGEFAEMKTLLERYKHIKLQIHEKENDVQNLSDDAEDFASKASDESILNNAEEIENKWSHLNDRCNEIISKLEEEIADFNDYQVALQDTEKWLLQISFQLMAENSLYICNREQTEEQIESHNEELDEIVEYQQTLDEVKNKGRKQIDRYIGSVPSIQDKIERQLHNIQESYNSLLSTANHIQKRLNESLAKFEEYEATLESIQKNLEEWEPTITEENDTTIQTMEEAKYHLECTRSWHNKLLGEKSRLAFAVQACEAATASISRPGSPQDVISQSIPERELVVRAKLEDLIDQVHARVQTISSSVSELEELARQNDAIKKWIEEYRIIVQDFKSRPAKLRPEASANEISQMNDLRSKILEKQSILDELEIKQMNLAPDMADSDIREQMNRLEEEVTILIDSRTVVLQQIEEYRSKLQLVYGWFDTIIKQLEKCDKSDSQDSLRRSEEVQQLWNQFEDAHVQLDELKIKAGDVMLELSSLDVQQVEEQLRSVEKKYSDLQKRVGKKMQVIEMTRKGFEDTKGDIVDLQQWTKEKLEFVREPPLLGYTSKSTESKLLDINNLSKEVSAKKMLLTQLEKAIENLKGDVDDSELEKLDAILRRTTDEQAALQNAVMELKNDMIVSYEERRSFEQMLEEVKSWLRIKGDEIVCPDVLALKSETAERVVEKYKRFDTELKQYADTNVAGTKRQGSALFKDCTEDEKNELHGILTDIDERMNNTRQTLSETISFLNNLLDARKDFEKEVDIGQKWLHQAEVALQTDIKSLNTADVLAEQLKKLKKLEDERDTASKRIMDIANMCEDLLPYLTESDKFGLGETVRDLQDKTGRVHTSISDKIEQVRNTIMQQRRNTERIVQFTQHFSSVQKEIKTLNKPVGHNLEDAQKLLSSYQDALARLNEFRKTMDDVRGSSEVSASEMRDMNQQHQDLALTIEKQIAKVRQLILVRQQYTSLLNEITGFVNRYTTVVKDIEQTEKTVTDKLKRYGEVITRIQECEAQLTSAQDKGAIISQEGTAEDHNAITEQLQAAKTSLSGLRREVEKRHSEHEVTAESHKRIQAELNMAMEWLFEQESEMKTRPLLTLDVESADEELDSHEELASDIEEQLKKIRAIQERAKTETGLPYILQERLSEVNMILVTFPLELESRLKYLKDAKMLRIDYEDFTTKISNWIDEARKRILDEDGVDYENVRSELEDHLAYFSSERLIGESLEQLGNIAERIVPSLTNEDQEELTQELAKLTKDLDDVTKSARDHKSHLEKSVQLSIEYNALYEKSKTLIEDASKNTLSDDSAINVSALRINLQKLDEERVRLYDKSHVINDYTEKSNELLQQAVKSNHVTIANHLLLITKEWKTALEEMDRRREALASLINQWQDYDLAVRSLEVGLNNLEQRLNKELDTTTTNDSDIDTVKATFHSLEEEAEELEEEVEGLQTRAEGVLSYLHTVSAVAYANVKGNLERLIRRHPE</sequence>
<feature type="coiled-coil region" evidence="6">
    <location>
        <begin position="609"/>
        <end position="683"/>
    </location>
</feature>
<dbReference type="SUPFAM" id="SSF46966">
    <property type="entry name" value="Spectrin repeat"/>
    <property type="match status" value="20"/>
</dbReference>
<feature type="coiled-coil region" evidence="6">
    <location>
        <begin position="2469"/>
        <end position="2529"/>
    </location>
</feature>
<dbReference type="GO" id="GO:0005640">
    <property type="term" value="C:nuclear outer membrane"/>
    <property type="evidence" value="ECO:0007669"/>
    <property type="project" value="TreeGrafter"/>
</dbReference>
<dbReference type="PANTHER" id="PTHR47535">
    <property type="entry name" value="MUSCLE-SPECIFIC PROTEIN 300 KDA, ISOFORM G"/>
    <property type="match status" value="1"/>
</dbReference>
<dbReference type="InterPro" id="IPR002017">
    <property type="entry name" value="Spectrin_repeat"/>
</dbReference>
<evidence type="ECO:0000256" key="6">
    <source>
        <dbReference type="SAM" id="Coils"/>
    </source>
</evidence>
<organism evidence="7 8">
    <name type="scientific">Halocaridina rubra</name>
    <name type="common">Hawaiian red shrimp</name>
    <dbReference type="NCBI Taxonomy" id="373956"/>
    <lineage>
        <taxon>Eukaryota</taxon>
        <taxon>Metazoa</taxon>
        <taxon>Ecdysozoa</taxon>
        <taxon>Arthropoda</taxon>
        <taxon>Crustacea</taxon>
        <taxon>Multicrustacea</taxon>
        <taxon>Malacostraca</taxon>
        <taxon>Eumalacostraca</taxon>
        <taxon>Eucarida</taxon>
        <taxon>Decapoda</taxon>
        <taxon>Pleocyemata</taxon>
        <taxon>Caridea</taxon>
        <taxon>Atyoidea</taxon>
        <taxon>Atyidae</taxon>
        <taxon>Halocaridina</taxon>
    </lineage>
</organism>
<feature type="coiled-coil region" evidence="6">
    <location>
        <begin position="2016"/>
        <end position="2053"/>
    </location>
</feature>
<comment type="caution">
    <text evidence="7">The sequence shown here is derived from an EMBL/GenBank/DDBJ whole genome shotgun (WGS) entry which is preliminary data.</text>
</comment>
<feature type="coiled-coil region" evidence="6">
    <location>
        <begin position="411"/>
        <end position="438"/>
    </location>
</feature>
<protein>
    <recommendedName>
        <fullName evidence="9">Nesprin-1</fullName>
    </recommendedName>
</protein>
<feature type="coiled-coil region" evidence="6">
    <location>
        <begin position="2991"/>
        <end position="3025"/>
    </location>
</feature>
<comment type="subcellular location">
    <subcellularLocation>
        <location evidence="1">Membrane</location>
    </subcellularLocation>
</comment>
<keyword evidence="2" id="KW-0812">Transmembrane</keyword>
<evidence type="ECO:0008006" key="9">
    <source>
        <dbReference type="Google" id="ProtNLM"/>
    </source>
</evidence>
<accession>A0AAN9A173</accession>
<dbReference type="CDD" id="cd00176">
    <property type="entry name" value="SPEC"/>
    <property type="match status" value="2"/>
</dbReference>
<gene>
    <name evidence="7" type="ORF">SK128_006479</name>
</gene>
<dbReference type="InterPro" id="IPR018159">
    <property type="entry name" value="Spectrin/alpha-actinin"/>
</dbReference>
<keyword evidence="8" id="KW-1185">Reference proteome</keyword>
<dbReference type="GO" id="GO:0005737">
    <property type="term" value="C:cytoplasm"/>
    <property type="evidence" value="ECO:0007669"/>
    <property type="project" value="TreeGrafter"/>
</dbReference>
<keyword evidence="6" id="KW-0175">Coiled coil</keyword>
<name>A0AAN9A173_HALRR</name>
<feature type="coiled-coil region" evidence="6">
    <location>
        <begin position="2386"/>
        <end position="2413"/>
    </location>
</feature>
<feature type="coiled-coil region" evidence="6">
    <location>
        <begin position="2681"/>
        <end position="2708"/>
    </location>
</feature>
<dbReference type="InterPro" id="IPR052403">
    <property type="entry name" value="LINC-complex_assoc"/>
</dbReference>
<dbReference type="Pfam" id="PF00435">
    <property type="entry name" value="Spectrin"/>
    <property type="match status" value="2"/>
</dbReference>
<feature type="coiled-coil region" evidence="6">
    <location>
        <begin position="3286"/>
        <end position="3348"/>
    </location>
</feature>
<reference evidence="7 8" key="1">
    <citation type="submission" date="2023-11" db="EMBL/GenBank/DDBJ databases">
        <title>Halocaridina rubra genome assembly.</title>
        <authorList>
            <person name="Smith C."/>
        </authorList>
    </citation>
    <scope>NUCLEOTIDE SEQUENCE [LARGE SCALE GENOMIC DNA]</scope>
    <source>
        <strain evidence="7">EP-1</strain>
        <tissue evidence="7">Whole</tissue>
    </source>
</reference>
<dbReference type="PANTHER" id="PTHR47535:SF1">
    <property type="entry name" value="NESPRIN-1"/>
    <property type="match status" value="1"/>
</dbReference>
<evidence type="ECO:0000313" key="7">
    <source>
        <dbReference type="EMBL" id="KAK7068560.1"/>
    </source>
</evidence>
<evidence type="ECO:0000256" key="5">
    <source>
        <dbReference type="ARBA" id="ARBA00023136"/>
    </source>
</evidence>
<dbReference type="Proteomes" id="UP001381693">
    <property type="component" value="Unassembled WGS sequence"/>
</dbReference>
<keyword evidence="3" id="KW-0677">Repeat</keyword>
<dbReference type="GO" id="GO:0034993">
    <property type="term" value="C:meiotic nuclear membrane microtubule tethering complex"/>
    <property type="evidence" value="ECO:0007669"/>
    <property type="project" value="TreeGrafter"/>
</dbReference>
<dbReference type="EMBL" id="JAXCGZ010017197">
    <property type="protein sequence ID" value="KAK7068560.1"/>
    <property type="molecule type" value="Genomic_DNA"/>
</dbReference>
<feature type="coiled-coil region" evidence="6">
    <location>
        <begin position="984"/>
        <end position="1011"/>
    </location>
</feature>
<evidence type="ECO:0000256" key="3">
    <source>
        <dbReference type="ARBA" id="ARBA00022737"/>
    </source>
</evidence>
<evidence type="ECO:0000256" key="1">
    <source>
        <dbReference type="ARBA" id="ARBA00004370"/>
    </source>
</evidence>
<dbReference type="Gene3D" id="1.20.58.60">
    <property type="match status" value="16"/>
</dbReference>